<dbReference type="PANTHER" id="PTHR30636:SF3">
    <property type="entry name" value="UPF0701 PROTEIN YICC"/>
    <property type="match status" value="1"/>
</dbReference>
<evidence type="ECO:0000259" key="8">
    <source>
        <dbReference type="Pfam" id="PF08340"/>
    </source>
</evidence>
<evidence type="ECO:0000313" key="10">
    <source>
        <dbReference type="Proteomes" id="UP000516072"/>
    </source>
</evidence>
<accession>A0A7G1QB95</accession>
<keyword evidence="6" id="KW-0175">Coiled coil</keyword>
<dbReference type="RefSeq" id="WP_232085915.1">
    <property type="nucleotide sequence ID" value="NZ_LR778175.1"/>
</dbReference>
<feature type="domain" description="Endoribonuclease YicC-like N-terminal" evidence="7">
    <location>
        <begin position="1"/>
        <end position="153"/>
    </location>
</feature>
<feature type="coiled-coil region" evidence="6">
    <location>
        <begin position="211"/>
        <end position="266"/>
    </location>
</feature>
<sequence>MYSMTAFARQETQGTLGTFAWEIRSVNHRYLEISLRLPEELRTIETQIRTQISQVLNRGKVDCVFRYTLFNTEQSQFSLDQPLTKTLVELSAQVNTLLYNSAPINSLEILRWPGVLKSPTIDTEALKSEALAGLEKVLDEILIARASEGKRLQVFILQRCEEIETIVAQIYARIPEVVRLFKERLQNKLETILSSLDQGRLEQEIVLFAQKSDITEELDRLKSHLVEIKQTLDQRKPVGRRLDFLMQELNREANTLAAKAADTETSQHAVDLKVLIEQMREQIQNIE</sequence>
<evidence type="ECO:0000256" key="4">
    <source>
        <dbReference type="ARBA" id="ARBA00022801"/>
    </source>
</evidence>
<dbReference type="KEGG" id="ntg:NSCAC_1458"/>
<protein>
    <recommendedName>
        <fullName evidence="11">YicC family protein</fullName>
    </recommendedName>
</protein>
<dbReference type="GO" id="GO:0004521">
    <property type="term" value="F:RNA endonuclease activity"/>
    <property type="evidence" value="ECO:0007669"/>
    <property type="project" value="InterPro"/>
</dbReference>
<dbReference type="InterPro" id="IPR005229">
    <property type="entry name" value="YicC/YloC-like"/>
</dbReference>
<gene>
    <name evidence="9" type="primary">yicC</name>
    <name evidence="9" type="ORF">NSCAC_1458</name>
</gene>
<evidence type="ECO:0000256" key="2">
    <source>
        <dbReference type="ARBA" id="ARBA00022722"/>
    </source>
</evidence>
<feature type="domain" description="Endoribonuclease YicC-like C-terminal" evidence="8">
    <location>
        <begin position="172"/>
        <end position="287"/>
    </location>
</feature>
<dbReference type="InterPro" id="IPR013551">
    <property type="entry name" value="YicC-like_C"/>
</dbReference>
<name>A0A7G1QB95_9GAMM</name>
<dbReference type="Pfam" id="PF08340">
    <property type="entry name" value="YicC-like_C"/>
    <property type="match status" value="1"/>
</dbReference>
<proteinExistence type="inferred from homology"/>
<dbReference type="GO" id="GO:0016787">
    <property type="term" value="F:hydrolase activity"/>
    <property type="evidence" value="ECO:0007669"/>
    <property type="project" value="UniProtKB-KW"/>
</dbReference>
<keyword evidence="3" id="KW-0255">Endonuclease</keyword>
<evidence type="ECO:0000256" key="6">
    <source>
        <dbReference type="SAM" id="Coils"/>
    </source>
</evidence>
<dbReference type="Proteomes" id="UP000516072">
    <property type="component" value="Chromosome"/>
</dbReference>
<evidence type="ECO:0000256" key="5">
    <source>
        <dbReference type="ARBA" id="ARBA00035648"/>
    </source>
</evidence>
<comment type="cofactor">
    <cofactor evidence="1">
        <name>a divalent metal cation</name>
        <dbReference type="ChEBI" id="CHEBI:60240"/>
    </cofactor>
</comment>
<comment type="similarity">
    <text evidence="5">Belongs to the YicC/YloC family.</text>
</comment>
<dbReference type="NCBIfam" id="TIGR00255">
    <property type="entry name" value="YicC/YloC family endoribonuclease"/>
    <property type="match status" value="1"/>
</dbReference>
<evidence type="ECO:0008006" key="11">
    <source>
        <dbReference type="Google" id="ProtNLM"/>
    </source>
</evidence>
<evidence type="ECO:0000256" key="1">
    <source>
        <dbReference type="ARBA" id="ARBA00001968"/>
    </source>
</evidence>
<evidence type="ECO:0000256" key="3">
    <source>
        <dbReference type="ARBA" id="ARBA00022759"/>
    </source>
</evidence>
<dbReference type="Pfam" id="PF03755">
    <property type="entry name" value="YicC-like_N"/>
    <property type="match status" value="1"/>
</dbReference>
<evidence type="ECO:0000313" key="9">
    <source>
        <dbReference type="EMBL" id="CAB1277013.1"/>
    </source>
</evidence>
<keyword evidence="2" id="KW-0540">Nuclease</keyword>
<dbReference type="EMBL" id="LR778175">
    <property type="protein sequence ID" value="CAB1277013.1"/>
    <property type="molecule type" value="Genomic_DNA"/>
</dbReference>
<evidence type="ECO:0000259" key="7">
    <source>
        <dbReference type="Pfam" id="PF03755"/>
    </source>
</evidence>
<keyword evidence="4" id="KW-0378">Hydrolase</keyword>
<keyword evidence="10" id="KW-1185">Reference proteome</keyword>
<dbReference type="InterPro" id="IPR013527">
    <property type="entry name" value="YicC-like_N"/>
</dbReference>
<dbReference type="PANTHER" id="PTHR30636">
    <property type="entry name" value="UPF0701 PROTEIN YICC"/>
    <property type="match status" value="1"/>
</dbReference>
<organism evidence="9 10">
    <name type="scientific">Candidatus Nitrosacidococcus tergens</name>
    <dbReference type="NCBI Taxonomy" id="553981"/>
    <lineage>
        <taxon>Bacteria</taxon>
        <taxon>Pseudomonadati</taxon>
        <taxon>Pseudomonadota</taxon>
        <taxon>Gammaproteobacteria</taxon>
        <taxon>Chromatiales</taxon>
        <taxon>Chromatiaceae</taxon>
        <taxon>Candidatus Nitrosacidococcus</taxon>
    </lineage>
</organism>
<dbReference type="AlphaFoldDB" id="A0A7G1QB95"/>
<reference evidence="9 10" key="1">
    <citation type="submission" date="2020-03" db="EMBL/GenBank/DDBJ databases">
        <authorList>
            <person name="Picone N."/>
        </authorList>
    </citation>
    <scope>NUCLEOTIDE SEQUENCE [LARGE SCALE GENOMIC DNA]</scope>
    <source>
        <strain evidence="9">NSCAC1</strain>
    </source>
</reference>